<feature type="transmembrane region" description="Helical" evidence="1">
    <location>
        <begin position="36"/>
        <end position="54"/>
    </location>
</feature>
<keyword evidence="1" id="KW-1133">Transmembrane helix</keyword>
<dbReference type="InterPro" id="IPR014245">
    <property type="entry name" value="Spore_III_AF"/>
</dbReference>
<evidence type="ECO:0000313" key="2">
    <source>
        <dbReference type="EMBL" id="GGA68097.1"/>
    </source>
</evidence>
<name>A0A916RTE3_9BACI</name>
<dbReference type="RefSeq" id="WP_188383602.1">
    <property type="nucleotide sequence ID" value="NZ_BMEY01000004.1"/>
</dbReference>
<dbReference type="EMBL" id="BMEY01000004">
    <property type="protein sequence ID" value="GGA68097.1"/>
    <property type="molecule type" value="Genomic_DNA"/>
</dbReference>
<evidence type="ECO:0000313" key="3">
    <source>
        <dbReference type="Proteomes" id="UP000613512"/>
    </source>
</evidence>
<keyword evidence="1" id="KW-0472">Membrane</keyword>
<comment type="caution">
    <text evidence="2">The sequence shown here is derived from an EMBL/GenBank/DDBJ whole genome shotgun (WGS) entry which is preliminary data.</text>
</comment>
<proteinExistence type="predicted"/>
<keyword evidence="1" id="KW-0812">Transmembrane</keyword>
<feature type="transmembrane region" description="Helical" evidence="1">
    <location>
        <begin position="6"/>
        <end position="24"/>
    </location>
</feature>
<keyword evidence="3" id="KW-1185">Reference proteome</keyword>
<gene>
    <name evidence="2" type="primary">spoIIIAF</name>
    <name evidence="2" type="ORF">GCM10008025_10050</name>
</gene>
<sequence>MDFIINWVAQIIIFILLATVIDLLIPNGGMKKYIKFVVGLVLILIFLQPIFYFFKIDIQHAVQSSFQTIINDNSNQSGVESLINLQKSDIESSTTAYISEQMAVQLKEIATAPLLDNYQVEIKDISFTFSEGGAYTYEGLQEVIVYLGESDAGEGTVNVVEDVVIGSGSEPKSSEEQIDLEGIESLLRKSWELTDKELTVIWEGGAS</sequence>
<protein>
    <submittedName>
        <fullName evidence="2">Stage III sporulation protein AF</fullName>
    </submittedName>
</protein>
<dbReference type="NCBIfam" id="TIGR02896">
    <property type="entry name" value="spore_III_AF"/>
    <property type="match status" value="1"/>
</dbReference>
<accession>A0A916RTE3</accession>
<dbReference type="Proteomes" id="UP000613512">
    <property type="component" value="Unassembled WGS sequence"/>
</dbReference>
<dbReference type="Pfam" id="PF09581">
    <property type="entry name" value="Spore_III_AF"/>
    <property type="match status" value="1"/>
</dbReference>
<reference evidence="2" key="1">
    <citation type="journal article" date="2014" name="Int. J. Syst. Evol. Microbiol.">
        <title>Complete genome sequence of Corynebacterium casei LMG S-19264T (=DSM 44701T), isolated from a smear-ripened cheese.</title>
        <authorList>
            <consortium name="US DOE Joint Genome Institute (JGI-PGF)"/>
            <person name="Walter F."/>
            <person name="Albersmeier A."/>
            <person name="Kalinowski J."/>
            <person name="Ruckert C."/>
        </authorList>
    </citation>
    <scope>NUCLEOTIDE SEQUENCE</scope>
    <source>
        <strain evidence="2">CGMCC 1.12408</strain>
    </source>
</reference>
<dbReference type="AlphaFoldDB" id="A0A916RTE3"/>
<reference evidence="2" key="2">
    <citation type="submission" date="2020-09" db="EMBL/GenBank/DDBJ databases">
        <authorList>
            <person name="Sun Q."/>
            <person name="Zhou Y."/>
        </authorList>
    </citation>
    <scope>NUCLEOTIDE SEQUENCE</scope>
    <source>
        <strain evidence="2">CGMCC 1.12408</strain>
    </source>
</reference>
<evidence type="ECO:0000256" key="1">
    <source>
        <dbReference type="SAM" id="Phobius"/>
    </source>
</evidence>
<organism evidence="2 3">
    <name type="scientific">Ornithinibacillus halotolerans</name>
    <dbReference type="NCBI Taxonomy" id="1274357"/>
    <lineage>
        <taxon>Bacteria</taxon>
        <taxon>Bacillati</taxon>
        <taxon>Bacillota</taxon>
        <taxon>Bacilli</taxon>
        <taxon>Bacillales</taxon>
        <taxon>Bacillaceae</taxon>
        <taxon>Ornithinibacillus</taxon>
    </lineage>
</organism>